<feature type="region of interest" description="Disordered" evidence="1">
    <location>
        <begin position="510"/>
        <end position="537"/>
    </location>
</feature>
<dbReference type="PANTHER" id="PTHR45845">
    <property type="entry name" value="RHO GUANINE NUCLEOTIDE EXCHANGE FACTOR-RELATED"/>
    <property type="match status" value="1"/>
</dbReference>
<feature type="region of interest" description="Disordered" evidence="1">
    <location>
        <begin position="1038"/>
        <end position="1058"/>
    </location>
</feature>
<gene>
    <name evidence="2" type="primary">KIAA1755</name>
</gene>
<dbReference type="InterPro" id="IPR052231">
    <property type="entry name" value="Rho_GEF_signaling-related"/>
</dbReference>
<dbReference type="GeneTree" id="ENSGT00940000161174"/>
<proteinExistence type="predicted"/>
<accession>A0A452T9J5</accession>
<sequence length="1143" mass="124041">PPFEATAPTILGQVFRLLDSDFQGDGLRFLLDFLIPAKRLCEQVREAACAPYSHCLFLHEGWPLCLRGEVVVHLAPLSPLSLRQGDFYLQVEPQEEQSVCITIKCLSLDLRTVDTKPVPVSSYPILFTPTWLEAINSDFEGSPLHDCLVASEDGIASVPWTKITSPEFVDDRPQAVNEASLPWGSLQLEALDLSRPPEPHQPRSPGSQVLLARSLAKGKGRTYGNKYPGLIKVEPARSAGVAFGMDHVASQDLEGDYVALLESRGRSPIREVEISSGCPLGTLEELSRTKEVPFSQTPPLSGTSGGASLKKRACEKPASSEEEPCILGLRRMVNHKVDSPTHDSEHQPQEPYLTVLEKPLPCASGLVAGGSEKPASSKMQGLLGNPENTVQPRPEPKQASSLHLCPASPPEAPAPETKMEERPKLGHGKPPKPGTGPSQNTSSSRSPTPGLRFSFLKGQRQAPGPPEKASFQHDGPWKVLCSLYSPKPHRAKCLGKGKACTYADSGPLTGEKAGFPEGPPERSPTLDEEATEKVPTERAPPKFSLLTCVLSPPGGRDRAGRPLLLVSATEGAWEAPWCTAAEVTKLLSYLCTVPRPEDKTKGLAVVIDARKEPPHPGLLSALQATQALAPASIRAVLYLGDKEDALQLETLPDIQVEVVTSLKALSQHVDPSQLPPALEGPLPYCHSEWVQFFQVPAITASTPHPDSFSSSLHSPASGIQRPWQEASRCLSKSKELMEAVLRDPGLLGLQWEGGATLARLRQEAGRLDFNPDVRSHLAEAVALYGLVDEQLHVLVTVSNHLLGRLELRIRLGRLEAAIHQVSNWMEQEGSRCLQVLTPKDRSLETVEKVHAEFEDFFLQAADRPLSVSAGQPARDEDSGSEGTPPLPADGREPGRTASETWSQLQLLSTQMSWFHMDCQDLMRQLRLGKAQRASPGVQRRLHRHLQRLALEFPAEKLAAMGLQVASLSQEGLGQDLWEEARVKHAEIQTLLKKALAHCPCPAGPTAHAAPLELRRADAKGQGLNGDVTSRGRRGLLLQDSLGLDGSPNPGWPRAPREGQNRNLQAGLLAEEAGQAVEADEGQGPHEPFPLPDPERFRDPLFSWQRFPRQSQTPRAPGGSFSSEGTDSQTSLEDSPQTSPPASL</sequence>
<evidence type="ECO:0000256" key="1">
    <source>
        <dbReference type="SAM" id="MobiDB-lite"/>
    </source>
</evidence>
<reference evidence="2" key="1">
    <citation type="submission" date="2019-03" db="UniProtKB">
        <authorList>
            <consortium name="Ensembl"/>
        </authorList>
    </citation>
    <scope>IDENTIFICATION</scope>
</reference>
<feature type="region of interest" description="Disordered" evidence="1">
    <location>
        <begin position="287"/>
        <end position="321"/>
    </location>
</feature>
<feature type="region of interest" description="Disordered" evidence="1">
    <location>
        <begin position="1074"/>
        <end position="1143"/>
    </location>
</feature>
<evidence type="ECO:0000313" key="2">
    <source>
        <dbReference type="Ensembl" id="ENSUMAP00000004448"/>
    </source>
</evidence>
<dbReference type="OMA" id="EMGTEDW"/>
<feature type="compositionally biased region" description="Polar residues" evidence="1">
    <location>
        <begin position="1107"/>
        <end position="1143"/>
    </location>
</feature>
<dbReference type="PANTHER" id="PTHR45845:SF2">
    <property type="entry name" value="RIKEN CDNA D630003M21 GENE"/>
    <property type="match status" value="1"/>
</dbReference>
<protein>
    <submittedName>
        <fullName evidence="2">KIAA1755 ortholog</fullName>
    </submittedName>
</protein>
<dbReference type="AlphaFoldDB" id="A0A452T9J5"/>
<feature type="compositionally biased region" description="Polar residues" evidence="1">
    <location>
        <begin position="438"/>
        <end position="447"/>
    </location>
</feature>
<feature type="region of interest" description="Disordered" evidence="1">
    <location>
        <begin position="365"/>
        <end position="473"/>
    </location>
</feature>
<feature type="region of interest" description="Disordered" evidence="1">
    <location>
        <begin position="867"/>
        <end position="900"/>
    </location>
</feature>
<organism evidence="2">
    <name type="scientific">Ursus maritimus</name>
    <name type="common">Polar bear</name>
    <name type="synonym">Thalarctos maritimus</name>
    <dbReference type="NCBI Taxonomy" id="29073"/>
    <lineage>
        <taxon>Eukaryota</taxon>
        <taxon>Metazoa</taxon>
        <taxon>Chordata</taxon>
        <taxon>Craniata</taxon>
        <taxon>Vertebrata</taxon>
        <taxon>Euteleostomi</taxon>
        <taxon>Mammalia</taxon>
        <taxon>Eutheria</taxon>
        <taxon>Laurasiatheria</taxon>
        <taxon>Carnivora</taxon>
        <taxon>Caniformia</taxon>
        <taxon>Ursidae</taxon>
        <taxon>Ursus</taxon>
    </lineage>
</organism>
<dbReference type="Ensembl" id="ENSUMAT00000005410.1">
    <property type="protein sequence ID" value="ENSUMAP00000004448.1"/>
    <property type="gene ID" value="ENSUMAG00000003568.1"/>
</dbReference>
<name>A0A452T9J5_URSMA</name>